<sequence length="1209" mass="131721">MDGCNVLMWGVRRVVVDVERLSEVSNSEIHQNNLESTSTISQHGIHRPSSRPRRSQSPRRARSPSPGARGSVLDVSELDHKLDRLNVAGAETDAYVDAAASYELVATAAGQRISEYENASVMPSNRQSPRLAVDSKVVSNGVHFRSAQLTDFPNELLTQVLSHLHPDSHGAVALVSKRFYALVTTPYAWRTAFLRYFPGHNAVVESKKANQQDKEGESHHDAIRSEVRYFTRLTTSASWRSEYLLRTRLLRSVVRGKPGSGGVGSSTKSSQKKSGAVLTYNSKLPWMISTVHANFNGGRQGPKVIHGSRDLGIATVSDPTTGRLDKVGLDDPFSLQQLDEVFPDLEFWGLDDGLAAVPNVLDVSQLYGLVGGEGFPGGRVYFKGAGDLRGKYLGQDNLIIDMEPEIPKIPELMEAVSAVWIAKTSNIMQTTNAMVGIMAGSTLGVVTAYTLGSDSTGPRFSKGGMTARWVLCPGVPIVDIKVDDNYSLKRRALGRVWAVALNALGEVFYLRDVPTPPLVKGKLEQMVKHAWHSGRTAYWELIEATRRTARPDEFDRNVVRGSYSPRSPCNSMGLSNEQIIAESKEIEKFFRYKPEHWRKACLGWDMLRKLEVDFAGGDDNRAGEGIFVVTMGHGRGEQASVLRLVRADTRPLISTPSGPATPLAQPFQSSVFGDQEATNGTGKTPVSSGLSTPQLEKDAANPDFEEWKLTEMVFKSNATTEITTSAMDMSTFAVMAPFEDPLHSGSQLADPPSTPTSRNATGEIPGRRARLLAIGTSTGAVVLWNMRDTTPVVKPVRVIQTDSPEISSLGVSALYVVHGGSDGLVQAWDPLASTLEPIRTLNARPSGRIPRHILQSNPALQHANFYAVGAIFLDPDPTSLRGVLAFGTFLRYWTYSSTNQAPGRKRRHRHNDVHGRLAGRRDGSGVDSYIAAEAAEMRREQEHRSKELNRLRKRFGVGLAELTESEALQYAQMISEETLLLDEQRRFSASDTASGSNADLGSLNGSSTGSSAAETITPEPSIFNGIATAAGASTSSMVLAPLPEETGQADDDFEAQMQRAIRLSLMESGNDSGPPTDSYSPIYQEQSHSSEDLDMYQEFQVKMAKKPNGKKKEKGKGNASASGSNANVDAVYGYNGASGRDSIADLGVNGVAGEMDDELALALRLSMQEEEERQKRLRGEREEAVVNGEREREEEFPSLEVTGKGKGRA</sequence>
<dbReference type="SUPFAM" id="SSF81383">
    <property type="entry name" value="F-box domain"/>
    <property type="match status" value="1"/>
</dbReference>
<dbReference type="CDD" id="cd09917">
    <property type="entry name" value="F-box_SF"/>
    <property type="match status" value="1"/>
</dbReference>
<feature type="compositionally biased region" description="Basic residues" evidence="1">
    <location>
        <begin position="1104"/>
        <end position="1114"/>
    </location>
</feature>
<dbReference type="InterPro" id="IPR036322">
    <property type="entry name" value="WD40_repeat_dom_sf"/>
</dbReference>
<organism evidence="3 4">
    <name type="scientific">Triangularia verruculosa</name>
    <dbReference type="NCBI Taxonomy" id="2587418"/>
    <lineage>
        <taxon>Eukaryota</taxon>
        <taxon>Fungi</taxon>
        <taxon>Dikarya</taxon>
        <taxon>Ascomycota</taxon>
        <taxon>Pezizomycotina</taxon>
        <taxon>Sordariomycetes</taxon>
        <taxon>Sordariomycetidae</taxon>
        <taxon>Sordariales</taxon>
        <taxon>Podosporaceae</taxon>
        <taxon>Triangularia</taxon>
    </lineage>
</organism>
<dbReference type="GO" id="GO:0043161">
    <property type="term" value="P:proteasome-mediated ubiquitin-dependent protein catabolic process"/>
    <property type="evidence" value="ECO:0007669"/>
    <property type="project" value="TreeGrafter"/>
</dbReference>
<dbReference type="Gene3D" id="2.130.10.10">
    <property type="entry name" value="YVTN repeat-like/Quinoprotein amine dehydrogenase"/>
    <property type="match status" value="1"/>
</dbReference>
<dbReference type="GO" id="GO:0008540">
    <property type="term" value="C:proteasome regulatory particle, base subcomplex"/>
    <property type="evidence" value="ECO:0007669"/>
    <property type="project" value="TreeGrafter"/>
</dbReference>
<dbReference type="SUPFAM" id="SSF50978">
    <property type="entry name" value="WD40 repeat-like"/>
    <property type="match status" value="1"/>
</dbReference>
<dbReference type="InterPro" id="IPR027040">
    <property type="entry name" value="PSMD4"/>
</dbReference>
<proteinExistence type="predicted"/>
<feature type="domain" description="F-box" evidence="2">
    <location>
        <begin position="146"/>
        <end position="192"/>
    </location>
</feature>
<dbReference type="GO" id="GO:0031593">
    <property type="term" value="F:polyubiquitin modification-dependent protein binding"/>
    <property type="evidence" value="ECO:0007669"/>
    <property type="project" value="TreeGrafter"/>
</dbReference>
<dbReference type="InterPro" id="IPR015943">
    <property type="entry name" value="WD40/YVTN_repeat-like_dom_sf"/>
</dbReference>
<feature type="compositionally biased region" description="Low complexity" evidence="1">
    <location>
        <begin position="1117"/>
        <end position="1127"/>
    </location>
</feature>
<dbReference type="Gene3D" id="1.20.1280.50">
    <property type="match status" value="1"/>
</dbReference>
<reference evidence="3" key="2">
    <citation type="submission" date="2023-05" db="EMBL/GenBank/DDBJ databases">
        <authorList>
            <consortium name="Lawrence Berkeley National Laboratory"/>
            <person name="Steindorff A."/>
            <person name="Hensen N."/>
            <person name="Bonometti L."/>
            <person name="Westerberg I."/>
            <person name="Brannstrom I.O."/>
            <person name="Guillou S."/>
            <person name="Cros-Aarteil S."/>
            <person name="Calhoun S."/>
            <person name="Haridas S."/>
            <person name="Kuo A."/>
            <person name="Mondo S."/>
            <person name="Pangilinan J."/>
            <person name="Riley R."/>
            <person name="Labutti K."/>
            <person name="Andreopoulos B."/>
            <person name="Lipzen A."/>
            <person name="Chen C."/>
            <person name="Yanf M."/>
            <person name="Daum C."/>
            <person name="Ng V."/>
            <person name="Clum A."/>
            <person name="Ohm R."/>
            <person name="Martin F."/>
            <person name="Silar P."/>
            <person name="Natvig D."/>
            <person name="Lalanne C."/>
            <person name="Gautier V."/>
            <person name="Ament-Velasquez S.L."/>
            <person name="Kruys A."/>
            <person name="Hutchinson M.I."/>
            <person name="Powell A.J."/>
            <person name="Barry K."/>
            <person name="Miller A.N."/>
            <person name="Grigoriev I.V."/>
            <person name="Debuchy R."/>
            <person name="Gladieux P."/>
            <person name="Thoren M.H."/>
            <person name="Johannesson H."/>
        </authorList>
    </citation>
    <scope>NUCLEOTIDE SEQUENCE</scope>
    <source>
        <strain evidence="3">CBS 315.58</strain>
    </source>
</reference>
<dbReference type="Gene3D" id="1.10.287.3990">
    <property type="match status" value="1"/>
</dbReference>
<dbReference type="PROSITE" id="PS50330">
    <property type="entry name" value="UIM"/>
    <property type="match status" value="2"/>
</dbReference>
<feature type="compositionally biased region" description="Polar residues" evidence="1">
    <location>
        <begin position="25"/>
        <end position="42"/>
    </location>
</feature>
<dbReference type="GO" id="GO:0005634">
    <property type="term" value="C:nucleus"/>
    <property type="evidence" value="ECO:0007669"/>
    <property type="project" value="TreeGrafter"/>
</dbReference>
<dbReference type="Pfam" id="PF12937">
    <property type="entry name" value="F-box-like"/>
    <property type="match status" value="1"/>
</dbReference>
<feature type="region of interest" description="Disordered" evidence="1">
    <location>
        <begin position="743"/>
        <end position="766"/>
    </location>
</feature>
<name>A0AAN6XSG0_9PEZI</name>
<feature type="region of interest" description="Disordered" evidence="1">
    <location>
        <begin position="1066"/>
        <end position="1090"/>
    </location>
</feature>
<feature type="compositionally biased region" description="Low complexity" evidence="1">
    <location>
        <begin position="1000"/>
        <end position="1011"/>
    </location>
</feature>
<dbReference type="GO" id="GO:0005829">
    <property type="term" value="C:cytosol"/>
    <property type="evidence" value="ECO:0007669"/>
    <property type="project" value="TreeGrafter"/>
</dbReference>
<dbReference type="PANTHER" id="PTHR10223:SF2">
    <property type="entry name" value="F-BOX AND WD DOMAIN PROTEIN (AFU_ORTHOLOGUE AFUA_6G11400)"/>
    <property type="match status" value="1"/>
</dbReference>
<evidence type="ECO:0000256" key="1">
    <source>
        <dbReference type="SAM" id="MobiDB-lite"/>
    </source>
</evidence>
<dbReference type="InterPro" id="IPR036047">
    <property type="entry name" value="F-box-like_dom_sf"/>
</dbReference>
<dbReference type="AlphaFoldDB" id="A0AAN6XSG0"/>
<feature type="compositionally biased region" description="Basic and acidic residues" evidence="1">
    <location>
        <begin position="912"/>
        <end position="921"/>
    </location>
</feature>
<feature type="compositionally biased region" description="Basic residues" evidence="1">
    <location>
        <begin position="44"/>
        <end position="62"/>
    </location>
</feature>
<evidence type="ECO:0000313" key="3">
    <source>
        <dbReference type="EMBL" id="KAK4204886.1"/>
    </source>
</evidence>
<feature type="region of interest" description="Disordered" evidence="1">
    <location>
        <begin position="25"/>
        <end position="72"/>
    </location>
</feature>
<dbReference type="InterPro" id="IPR001810">
    <property type="entry name" value="F-box_dom"/>
</dbReference>
<feature type="region of interest" description="Disordered" evidence="1">
    <location>
        <begin position="673"/>
        <end position="700"/>
    </location>
</feature>
<protein>
    <submittedName>
        <fullName evidence="3">F-box/WD repeat-containing protein POF10</fullName>
    </submittedName>
</protein>
<dbReference type="PROSITE" id="PS50181">
    <property type="entry name" value="FBOX"/>
    <property type="match status" value="1"/>
</dbReference>
<dbReference type="Proteomes" id="UP001303160">
    <property type="component" value="Unassembled WGS sequence"/>
</dbReference>
<feature type="compositionally biased region" description="Polar residues" evidence="1">
    <location>
        <begin position="673"/>
        <end position="694"/>
    </location>
</feature>
<dbReference type="SMART" id="SM00726">
    <property type="entry name" value="UIM"/>
    <property type="match status" value="2"/>
</dbReference>
<reference evidence="3" key="1">
    <citation type="journal article" date="2023" name="Mol. Phylogenet. Evol.">
        <title>Genome-scale phylogeny and comparative genomics of the fungal order Sordariales.</title>
        <authorList>
            <person name="Hensen N."/>
            <person name="Bonometti L."/>
            <person name="Westerberg I."/>
            <person name="Brannstrom I.O."/>
            <person name="Guillou S."/>
            <person name="Cros-Aarteil S."/>
            <person name="Calhoun S."/>
            <person name="Haridas S."/>
            <person name="Kuo A."/>
            <person name="Mondo S."/>
            <person name="Pangilinan J."/>
            <person name="Riley R."/>
            <person name="LaButti K."/>
            <person name="Andreopoulos B."/>
            <person name="Lipzen A."/>
            <person name="Chen C."/>
            <person name="Yan M."/>
            <person name="Daum C."/>
            <person name="Ng V."/>
            <person name="Clum A."/>
            <person name="Steindorff A."/>
            <person name="Ohm R.A."/>
            <person name="Martin F."/>
            <person name="Silar P."/>
            <person name="Natvig D.O."/>
            <person name="Lalanne C."/>
            <person name="Gautier V."/>
            <person name="Ament-Velasquez S.L."/>
            <person name="Kruys A."/>
            <person name="Hutchinson M.I."/>
            <person name="Powell A.J."/>
            <person name="Barry K."/>
            <person name="Miller A.N."/>
            <person name="Grigoriev I.V."/>
            <person name="Debuchy R."/>
            <person name="Gladieux P."/>
            <person name="Hiltunen Thoren M."/>
            <person name="Johannesson H."/>
        </authorList>
    </citation>
    <scope>NUCLEOTIDE SEQUENCE</scope>
    <source>
        <strain evidence="3">CBS 315.58</strain>
    </source>
</reference>
<dbReference type="PANTHER" id="PTHR10223">
    <property type="entry name" value="26S PROTEASOME NON-ATPASE REGULATORY SUBUNIT 4"/>
    <property type="match status" value="1"/>
</dbReference>
<feature type="region of interest" description="Disordered" evidence="1">
    <location>
        <begin position="1169"/>
        <end position="1209"/>
    </location>
</feature>
<gene>
    <name evidence="3" type="ORF">QBC40DRAFT_327389</name>
</gene>
<evidence type="ECO:0000313" key="4">
    <source>
        <dbReference type="Proteomes" id="UP001303160"/>
    </source>
</evidence>
<keyword evidence="4" id="KW-1185">Reference proteome</keyword>
<dbReference type="InterPro" id="IPR003903">
    <property type="entry name" value="UIM_dom"/>
</dbReference>
<dbReference type="EMBL" id="MU863879">
    <property type="protein sequence ID" value="KAK4204886.1"/>
    <property type="molecule type" value="Genomic_DNA"/>
</dbReference>
<feature type="region of interest" description="Disordered" evidence="1">
    <location>
        <begin position="900"/>
        <end position="921"/>
    </location>
</feature>
<comment type="caution">
    <text evidence="3">The sequence shown here is derived from an EMBL/GenBank/DDBJ whole genome shotgun (WGS) entry which is preliminary data.</text>
</comment>
<evidence type="ECO:0000259" key="2">
    <source>
        <dbReference type="PROSITE" id="PS50181"/>
    </source>
</evidence>
<accession>A0AAN6XSG0</accession>
<feature type="compositionally biased region" description="Basic and acidic residues" evidence="1">
    <location>
        <begin position="1172"/>
        <end position="1195"/>
    </location>
</feature>
<feature type="region of interest" description="Disordered" evidence="1">
    <location>
        <begin position="991"/>
        <end position="1016"/>
    </location>
</feature>
<feature type="region of interest" description="Disordered" evidence="1">
    <location>
        <begin position="1104"/>
        <end position="1127"/>
    </location>
</feature>
<feature type="compositionally biased region" description="Polar residues" evidence="1">
    <location>
        <begin position="1067"/>
        <end position="1087"/>
    </location>
</feature>